<reference evidence="3" key="1">
    <citation type="submission" date="2014-04" db="EMBL/GenBank/DDBJ databases">
        <title>Evolutionary Origins and Diversification of the Mycorrhizal Mutualists.</title>
        <authorList>
            <consortium name="DOE Joint Genome Institute"/>
            <consortium name="Mycorrhizal Genomics Consortium"/>
            <person name="Kohler A."/>
            <person name="Kuo A."/>
            <person name="Nagy L.G."/>
            <person name="Floudas D."/>
            <person name="Copeland A."/>
            <person name="Barry K.W."/>
            <person name="Cichocki N."/>
            <person name="Veneault-Fourrey C."/>
            <person name="LaButti K."/>
            <person name="Lindquist E.A."/>
            <person name="Lipzen A."/>
            <person name="Lundell T."/>
            <person name="Morin E."/>
            <person name="Murat C."/>
            <person name="Riley R."/>
            <person name="Ohm R."/>
            <person name="Sun H."/>
            <person name="Tunlid A."/>
            <person name="Henrissat B."/>
            <person name="Grigoriev I.V."/>
            <person name="Hibbett D.S."/>
            <person name="Martin F."/>
        </authorList>
    </citation>
    <scope>NUCLEOTIDE SEQUENCE [LARGE SCALE GENOMIC DNA]</scope>
    <source>
        <strain evidence="3">FD-334 SS-4</strain>
    </source>
</reference>
<protein>
    <submittedName>
        <fullName evidence="2">Uncharacterized protein</fullName>
    </submittedName>
</protein>
<name>A0A0D2KRN1_HYPSF</name>
<accession>A0A0D2KRN1</accession>
<feature type="region of interest" description="Disordered" evidence="1">
    <location>
        <begin position="115"/>
        <end position="134"/>
    </location>
</feature>
<dbReference type="Proteomes" id="UP000054270">
    <property type="component" value="Unassembled WGS sequence"/>
</dbReference>
<dbReference type="EMBL" id="KN817606">
    <property type="protein sequence ID" value="KJA17287.1"/>
    <property type="molecule type" value="Genomic_DNA"/>
</dbReference>
<sequence>MNIHMRRAMRFTGKYEPELEDDAPVPARGADLRSAKQIAPSAAGFDHARCGAHAVGGAGYVWAVCRRCTESDDALNILGCVADGNEERYAGTGRRVFPGGRGIAELYGDGRPSRRQNWRNLGGHGRAEDADNGRGHWRRDESVHWWYYCVWDEAELSAAVGIRVRPIGGPGPVRV</sequence>
<keyword evidence="3" id="KW-1185">Reference proteome</keyword>
<proteinExistence type="predicted"/>
<dbReference type="AlphaFoldDB" id="A0A0D2KRN1"/>
<gene>
    <name evidence="2" type="ORF">HYPSUDRAFT_57818</name>
</gene>
<evidence type="ECO:0000313" key="3">
    <source>
        <dbReference type="Proteomes" id="UP000054270"/>
    </source>
</evidence>
<feature type="compositionally biased region" description="Basic and acidic residues" evidence="1">
    <location>
        <begin position="125"/>
        <end position="134"/>
    </location>
</feature>
<organism evidence="2 3">
    <name type="scientific">Hypholoma sublateritium (strain FD-334 SS-4)</name>
    <dbReference type="NCBI Taxonomy" id="945553"/>
    <lineage>
        <taxon>Eukaryota</taxon>
        <taxon>Fungi</taxon>
        <taxon>Dikarya</taxon>
        <taxon>Basidiomycota</taxon>
        <taxon>Agaricomycotina</taxon>
        <taxon>Agaricomycetes</taxon>
        <taxon>Agaricomycetidae</taxon>
        <taxon>Agaricales</taxon>
        <taxon>Agaricineae</taxon>
        <taxon>Strophariaceae</taxon>
        <taxon>Hypholoma</taxon>
    </lineage>
</organism>
<evidence type="ECO:0000313" key="2">
    <source>
        <dbReference type="EMBL" id="KJA17287.1"/>
    </source>
</evidence>
<evidence type="ECO:0000256" key="1">
    <source>
        <dbReference type="SAM" id="MobiDB-lite"/>
    </source>
</evidence>